<feature type="domain" description="DAC" evidence="11">
    <location>
        <begin position="83"/>
        <end position="239"/>
    </location>
</feature>
<evidence type="ECO:0000256" key="8">
    <source>
        <dbReference type="ARBA" id="ARBA00022989"/>
    </source>
</evidence>
<evidence type="ECO:0000256" key="3">
    <source>
        <dbReference type="ARBA" id="ARBA00022679"/>
    </source>
</evidence>
<evidence type="ECO:0000313" key="12">
    <source>
        <dbReference type="EMBL" id="BEQ16267.1"/>
    </source>
</evidence>
<dbReference type="PIRSF" id="PIRSF004793">
    <property type="entry name" value="UCP004793"/>
    <property type="match status" value="1"/>
</dbReference>
<evidence type="ECO:0000256" key="1">
    <source>
        <dbReference type="ARBA" id="ARBA00000877"/>
    </source>
</evidence>
<keyword evidence="2 10" id="KW-1003">Cell membrane</keyword>
<dbReference type="GO" id="GO:0004016">
    <property type="term" value="F:adenylate cyclase activity"/>
    <property type="evidence" value="ECO:0007669"/>
    <property type="project" value="UniProtKB-UniRule"/>
</dbReference>
<dbReference type="InterPro" id="IPR003390">
    <property type="entry name" value="DNA_integrity_scan_DisA_N"/>
</dbReference>
<dbReference type="InterPro" id="IPR050338">
    <property type="entry name" value="DisA"/>
</dbReference>
<keyword evidence="9 10" id="KW-0472">Membrane</keyword>
<dbReference type="RefSeq" id="WP_338601852.1">
    <property type="nucleotide sequence ID" value="NZ_AP028679.1"/>
</dbReference>
<evidence type="ECO:0000256" key="4">
    <source>
        <dbReference type="ARBA" id="ARBA00022692"/>
    </source>
</evidence>
<feature type="transmembrane region" description="Helical" evidence="10">
    <location>
        <begin position="65"/>
        <end position="82"/>
    </location>
</feature>
<comment type="caution">
    <text evidence="10">Lacks conserved residue(s) required for the propagation of feature annotation.</text>
</comment>
<keyword evidence="3 10" id="KW-0808">Transferase</keyword>
<dbReference type="GO" id="GO:0006171">
    <property type="term" value="P:cAMP biosynthetic process"/>
    <property type="evidence" value="ECO:0007669"/>
    <property type="project" value="InterPro"/>
</dbReference>
<gene>
    <name evidence="10" type="primary">dacA</name>
    <name evidence="12" type="ORF">FAK_33330</name>
</gene>
<keyword evidence="6 10" id="KW-0547">Nucleotide-binding</keyword>
<dbReference type="NCBIfam" id="TIGR00159">
    <property type="entry name" value="diadenylate cyclase CdaA"/>
    <property type="match status" value="1"/>
</dbReference>
<evidence type="ECO:0000256" key="5">
    <source>
        <dbReference type="ARBA" id="ARBA00022695"/>
    </source>
</evidence>
<comment type="similarity">
    <text evidence="10">Belongs to the adenylate cyclase family. DacA/CdaA subfamily.</text>
</comment>
<dbReference type="GO" id="GO:0106408">
    <property type="term" value="F:diadenylate cyclase activity"/>
    <property type="evidence" value="ECO:0007669"/>
    <property type="project" value="UniProtKB-EC"/>
</dbReference>
<dbReference type="Pfam" id="PF19293">
    <property type="entry name" value="CdaA_N"/>
    <property type="match status" value="1"/>
</dbReference>
<evidence type="ECO:0000259" key="11">
    <source>
        <dbReference type="PROSITE" id="PS51794"/>
    </source>
</evidence>
<dbReference type="EC" id="2.7.7.85" evidence="10"/>
<dbReference type="InterPro" id="IPR045585">
    <property type="entry name" value="CdaA_N"/>
</dbReference>
<evidence type="ECO:0000256" key="6">
    <source>
        <dbReference type="ARBA" id="ARBA00022741"/>
    </source>
</evidence>
<keyword evidence="8 10" id="KW-1133">Transmembrane helix</keyword>
<dbReference type="PANTHER" id="PTHR34185">
    <property type="entry name" value="DIADENYLATE CYCLASE"/>
    <property type="match status" value="1"/>
</dbReference>
<dbReference type="Gene3D" id="3.40.1700.10">
    <property type="entry name" value="DNA integrity scanning protein, DisA, N-terminal domain"/>
    <property type="match status" value="1"/>
</dbReference>
<dbReference type="AlphaFoldDB" id="A0AAU9EIH0"/>
<name>A0AAU9EIH0_9BACT</name>
<comment type="subunit">
    <text evidence="10">Probably a homodimer.</text>
</comment>
<dbReference type="FunFam" id="3.40.1700.10:FF:000002">
    <property type="entry name" value="Diadenylate cyclase"/>
    <property type="match status" value="1"/>
</dbReference>
<comment type="function">
    <text evidence="10">Catalyzes the condensation of 2 ATP molecules into cyclic di-AMP (c-di-AMP), a second messenger used to regulate differing processes in different bacteria.</text>
</comment>
<comment type="catalytic activity">
    <reaction evidence="1 10">
        <text>2 ATP = 3',3'-c-di-AMP + 2 diphosphate</text>
        <dbReference type="Rhea" id="RHEA:35655"/>
        <dbReference type="ChEBI" id="CHEBI:30616"/>
        <dbReference type="ChEBI" id="CHEBI:33019"/>
        <dbReference type="ChEBI" id="CHEBI:71500"/>
        <dbReference type="EC" id="2.7.7.85"/>
    </reaction>
</comment>
<keyword evidence="7 10" id="KW-0067">ATP-binding</keyword>
<organism evidence="12 13">
    <name type="scientific">Desulfoferula mesophila</name>
    <dbReference type="NCBI Taxonomy" id="3058419"/>
    <lineage>
        <taxon>Bacteria</taxon>
        <taxon>Pseudomonadati</taxon>
        <taxon>Thermodesulfobacteriota</taxon>
        <taxon>Desulfarculia</taxon>
        <taxon>Desulfarculales</taxon>
        <taxon>Desulfarculaceae</taxon>
        <taxon>Desulfoferula</taxon>
    </lineage>
</organism>
<dbReference type="Proteomes" id="UP001366166">
    <property type="component" value="Chromosome"/>
</dbReference>
<evidence type="ECO:0000313" key="13">
    <source>
        <dbReference type="Proteomes" id="UP001366166"/>
    </source>
</evidence>
<evidence type="ECO:0000256" key="7">
    <source>
        <dbReference type="ARBA" id="ARBA00022840"/>
    </source>
</evidence>
<dbReference type="GO" id="GO:0005524">
    <property type="term" value="F:ATP binding"/>
    <property type="evidence" value="ECO:0007669"/>
    <property type="project" value="UniProtKB-UniRule"/>
</dbReference>
<keyword evidence="13" id="KW-1185">Reference proteome</keyword>
<keyword evidence="5 10" id="KW-0548">Nucleotidyltransferase</keyword>
<dbReference type="EMBL" id="AP028679">
    <property type="protein sequence ID" value="BEQ16267.1"/>
    <property type="molecule type" value="Genomic_DNA"/>
</dbReference>
<evidence type="ECO:0000256" key="10">
    <source>
        <dbReference type="HAMAP-Rule" id="MF_01499"/>
    </source>
</evidence>
<keyword evidence="4 10" id="KW-0812">Transmembrane</keyword>
<dbReference type="HAMAP" id="MF_01499">
    <property type="entry name" value="DacA"/>
    <property type="match status" value="1"/>
</dbReference>
<reference evidence="13" key="1">
    <citation type="journal article" date="2023" name="Arch. Microbiol.">
        <title>Desulfoferula mesophilus gen. nov. sp. nov., a mesophilic sulfate-reducing bacterium isolated from a brackish lake sediment.</title>
        <authorList>
            <person name="Watanabe T."/>
            <person name="Yabe T."/>
            <person name="Tsuji J.M."/>
            <person name="Fukui M."/>
        </authorList>
    </citation>
    <scope>NUCLEOTIDE SEQUENCE [LARGE SCALE GENOMIC DNA]</scope>
    <source>
        <strain evidence="13">12FAK</strain>
    </source>
</reference>
<feature type="transmembrane region" description="Helical" evidence="10">
    <location>
        <begin position="42"/>
        <end position="59"/>
    </location>
</feature>
<dbReference type="PROSITE" id="PS51794">
    <property type="entry name" value="DAC"/>
    <property type="match status" value="1"/>
</dbReference>
<dbReference type="InterPro" id="IPR014046">
    <property type="entry name" value="C-di-AMP_synthase"/>
</dbReference>
<protein>
    <recommendedName>
        <fullName evidence="10">Diadenylate cyclase</fullName>
        <shortName evidence="10">DAC</shortName>
        <ecNumber evidence="10">2.7.7.85</ecNumber>
    </recommendedName>
    <alternativeName>
        <fullName evidence="10">Cyclic-di-AMP synthase</fullName>
        <shortName evidence="10">c-di-AMP synthase</shortName>
    </alternativeName>
</protein>
<feature type="transmembrane region" description="Helical" evidence="10">
    <location>
        <begin position="12"/>
        <end position="30"/>
    </location>
</feature>
<dbReference type="KEGG" id="dmp:FAK_33330"/>
<sequence>MTDFLAPFYQLRWLDLVDIGLVAFVIYKVILLVKGTRAMQMLAGLGVVLLTMVAARWLHLVTIHWIIQSFLASLILVIIILFQSDIRKALARMGRGPLLAAGHEQKTATLEEVARTAVALASRMTGALIVLERRIGLADYVDTGVRLEARVSRELLMTIFQVTTPLHDGAVIISEDRIIAARCVLPLSTSSDGSRQVGTRHLAAMGLTEETDAVAVVVSEERGRVSLAVGGKLTQNLDAVALNNQLAELFQLKAKTPRRLWGKERGNA</sequence>
<dbReference type="Pfam" id="PF02457">
    <property type="entry name" value="DAC"/>
    <property type="match status" value="1"/>
</dbReference>
<accession>A0AAU9EIH0</accession>
<evidence type="ECO:0000256" key="2">
    <source>
        <dbReference type="ARBA" id="ARBA00022475"/>
    </source>
</evidence>
<dbReference type="InterPro" id="IPR036888">
    <property type="entry name" value="DNA_integrity_DisA_N_sf"/>
</dbReference>
<proteinExistence type="inferred from homology"/>
<evidence type="ECO:0000256" key="9">
    <source>
        <dbReference type="ARBA" id="ARBA00023136"/>
    </source>
</evidence>
<dbReference type="InterPro" id="IPR034701">
    <property type="entry name" value="CdaA"/>
</dbReference>
<dbReference type="PANTHER" id="PTHR34185:SF1">
    <property type="entry name" value="DIADENYLATE CYCLASE"/>
    <property type="match status" value="1"/>
</dbReference>
<dbReference type="SUPFAM" id="SSF143597">
    <property type="entry name" value="YojJ-like"/>
    <property type="match status" value="1"/>
</dbReference>